<dbReference type="InterPro" id="IPR019734">
    <property type="entry name" value="TPR_rpt"/>
</dbReference>
<dbReference type="SUPFAM" id="SSF48452">
    <property type="entry name" value="TPR-like"/>
    <property type="match status" value="1"/>
</dbReference>
<dbReference type="GO" id="GO:0003677">
    <property type="term" value="F:DNA binding"/>
    <property type="evidence" value="ECO:0007669"/>
    <property type="project" value="InterPro"/>
</dbReference>
<evidence type="ECO:0000313" key="3">
    <source>
        <dbReference type="Proteomes" id="UP000198618"/>
    </source>
</evidence>
<protein>
    <submittedName>
        <fullName evidence="2">Helix-turn-helix</fullName>
    </submittedName>
</protein>
<dbReference type="PROSITE" id="PS50943">
    <property type="entry name" value="HTH_CROC1"/>
    <property type="match status" value="1"/>
</dbReference>
<accession>A0A1I0FIE0</accession>
<gene>
    <name evidence="2" type="ORF">SAMN05216389_11566</name>
</gene>
<dbReference type="STRING" id="930131.SAMN05216389_11566"/>
<dbReference type="SMART" id="SM00530">
    <property type="entry name" value="HTH_XRE"/>
    <property type="match status" value="1"/>
</dbReference>
<dbReference type="InterPro" id="IPR011990">
    <property type="entry name" value="TPR-like_helical_dom_sf"/>
</dbReference>
<dbReference type="InterPro" id="IPR010982">
    <property type="entry name" value="Lambda_DNA-bd_dom_sf"/>
</dbReference>
<dbReference type="EMBL" id="FOHE01000015">
    <property type="protein sequence ID" value="SET57775.1"/>
    <property type="molecule type" value="Genomic_DNA"/>
</dbReference>
<dbReference type="RefSeq" id="WP_090871269.1">
    <property type="nucleotide sequence ID" value="NZ_FOHE01000015.1"/>
</dbReference>
<keyword evidence="3" id="KW-1185">Reference proteome</keyword>
<dbReference type="CDD" id="cd00093">
    <property type="entry name" value="HTH_XRE"/>
    <property type="match status" value="1"/>
</dbReference>
<dbReference type="Pfam" id="PF01381">
    <property type="entry name" value="HTH_3"/>
    <property type="match status" value="1"/>
</dbReference>
<dbReference type="SUPFAM" id="SSF47413">
    <property type="entry name" value="lambda repressor-like DNA-binding domains"/>
    <property type="match status" value="1"/>
</dbReference>
<dbReference type="AlphaFoldDB" id="A0A1I0FIE0"/>
<dbReference type="OrthoDB" id="252257at2"/>
<dbReference type="Gene3D" id="1.25.40.10">
    <property type="entry name" value="Tetratricopeptide repeat domain"/>
    <property type="match status" value="1"/>
</dbReference>
<evidence type="ECO:0000313" key="2">
    <source>
        <dbReference type="EMBL" id="SET57775.1"/>
    </source>
</evidence>
<feature type="domain" description="HTH cro/C1-type" evidence="1">
    <location>
        <begin position="9"/>
        <end position="62"/>
    </location>
</feature>
<sequence>MTKGFGKKIKYYRIKAKMTQKELSKGIVSVSYLSKLEGGKIEPTKEIKELLCFKLKIDRNIVESDQLRNLCENWIKLVLERKKLEATKVFREISKDIDHVANTNLLNLFEINKLFYYLLTNNQLEIEKQFQLLRDLSTEFSGKERYYWLKAKGSYHYEKLTFKEALISYQEAERTIDLEQVYYPDEEKNDLYYAIALASSKLRNSYLSMVYAQKALAYYQSIYKLQRCARCHVLLGINYQRINEFDKSYRCYQQAASIAKNINDKVLLSVCNQNIGYLFSGKNNFSLAIEHFHKSYQLRESDLAIKRIVPVSSIMKEYYKKGDHRAAETWLEKGLDLTKSLDPSVSLHIYEFKVYAHLIRGFNQSFVHLITREVLPFLDKKQLIHEKPFYLETLADYYFHDRKYKLAATNYQAACRSRNQFQTE</sequence>
<organism evidence="2 3">
    <name type="scientific">Oceanobacillus limi</name>
    <dbReference type="NCBI Taxonomy" id="930131"/>
    <lineage>
        <taxon>Bacteria</taxon>
        <taxon>Bacillati</taxon>
        <taxon>Bacillota</taxon>
        <taxon>Bacilli</taxon>
        <taxon>Bacillales</taxon>
        <taxon>Bacillaceae</taxon>
        <taxon>Oceanobacillus</taxon>
    </lineage>
</organism>
<dbReference type="InterPro" id="IPR001387">
    <property type="entry name" value="Cro/C1-type_HTH"/>
</dbReference>
<proteinExistence type="predicted"/>
<dbReference type="SMART" id="SM00028">
    <property type="entry name" value="TPR"/>
    <property type="match status" value="5"/>
</dbReference>
<reference evidence="2 3" key="1">
    <citation type="submission" date="2016-10" db="EMBL/GenBank/DDBJ databases">
        <authorList>
            <person name="de Groot N.N."/>
        </authorList>
    </citation>
    <scope>NUCLEOTIDE SEQUENCE [LARGE SCALE GENOMIC DNA]</scope>
    <source>
        <strain evidence="2 3">IBRC-M 10780</strain>
    </source>
</reference>
<dbReference type="Gene3D" id="1.10.260.40">
    <property type="entry name" value="lambda repressor-like DNA-binding domains"/>
    <property type="match status" value="1"/>
</dbReference>
<name>A0A1I0FIE0_9BACI</name>
<evidence type="ECO:0000259" key="1">
    <source>
        <dbReference type="PROSITE" id="PS50943"/>
    </source>
</evidence>
<dbReference type="Proteomes" id="UP000198618">
    <property type="component" value="Unassembled WGS sequence"/>
</dbReference>